<sequence>MDLVHRRDHLLHRLSTTAGHIGRVYRHGTGGLCVVGVLAHGGRQLFHAGGGFFQAGGLLLGALRQVQVAA</sequence>
<protein>
    <submittedName>
        <fullName evidence="1">Uncharacterized protein</fullName>
    </submittedName>
</protein>
<name>A0A645HDG2_9ZZZZ</name>
<dbReference type="AlphaFoldDB" id="A0A645HDG2"/>
<gene>
    <name evidence="1" type="ORF">SDC9_184591</name>
</gene>
<dbReference type="EMBL" id="VSSQ01091547">
    <property type="protein sequence ID" value="MPN37075.1"/>
    <property type="molecule type" value="Genomic_DNA"/>
</dbReference>
<reference evidence="1" key="1">
    <citation type="submission" date="2019-08" db="EMBL/GenBank/DDBJ databases">
        <authorList>
            <person name="Kucharzyk K."/>
            <person name="Murdoch R.W."/>
            <person name="Higgins S."/>
            <person name="Loffler F."/>
        </authorList>
    </citation>
    <scope>NUCLEOTIDE SEQUENCE</scope>
</reference>
<accession>A0A645HDG2</accession>
<organism evidence="1">
    <name type="scientific">bioreactor metagenome</name>
    <dbReference type="NCBI Taxonomy" id="1076179"/>
    <lineage>
        <taxon>unclassified sequences</taxon>
        <taxon>metagenomes</taxon>
        <taxon>ecological metagenomes</taxon>
    </lineage>
</organism>
<evidence type="ECO:0000313" key="1">
    <source>
        <dbReference type="EMBL" id="MPN37075.1"/>
    </source>
</evidence>
<proteinExistence type="predicted"/>
<comment type="caution">
    <text evidence="1">The sequence shown here is derived from an EMBL/GenBank/DDBJ whole genome shotgun (WGS) entry which is preliminary data.</text>
</comment>